<feature type="domain" description="Pre-mRNA processing factor 4 (PRP4)-like" evidence="5">
    <location>
        <begin position="91"/>
        <end position="144"/>
    </location>
</feature>
<comment type="caution">
    <text evidence="6">The sequence shown here is derived from an EMBL/GenBank/DDBJ whole genome shotgun (WGS) entry which is preliminary data.</text>
</comment>
<evidence type="ECO:0000256" key="3">
    <source>
        <dbReference type="PROSITE-ProRule" id="PRU00221"/>
    </source>
</evidence>
<feature type="repeat" description="WD" evidence="3">
    <location>
        <begin position="471"/>
        <end position="513"/>
    </location>
</feature>
<dbReference type="InterPro" id="IPR014906">
    <property type="entry name" value="PRP4-like"/>
</dbReference>
<dbReference type="InterPro" id="IPR001680">
    <property type="entry name" value="WD40_rpt"/>
</dbReference>
<feature type="non-terminal residue" evidence="6">
    <location>
        <position position="1"/>
    </location>
</feature>
<organism evidence="6 7">
    <name type="scientific">Eragrostis curvula</name>
    <name type="common">weeping love grass</name>
    <dbReference type="NCBI Taxonomy" id="38414"/>
    <lineage>
        <taxon>Eukaryota</taxon>
        <taxon>Viridiplantae</taxon>
        <taxon>Streptophyta</taxon>
        <taxon>Embryophyta</taxon>
        <taxon>Tracheophyta</taxon>
        <taxon>Spermatophyta</taxon>
        <taxon>Magnoliopsida</taxon>
        <taxon>Liliopsida</taxon>
        <taxon>Poales</taxon>
        <taxon>Poaceae</taxon>
        <taxon>PACMAD clade</taxon>
        <taxon>Chloridoideae</taxon>
        <taxon>Eragrostideae</taxon>
        <taxon>Eragrostidinae</taxon>
        <taxon>Eragrostis</taxon>
    </lineage>
</organism>
<keyword evidence="2" id="KW-0677">Repeat</keyword>
<keyword evidence="1 3" id="KW-0853">WD repeat</keyword>
<dbReference type="SUPFAM" id="SSF50978">
    <property type="entry name" value="WD40 repeat-like"/>
    <property type="match status" value="1"/>
</dbReference>
<evidence type="ECO:0000313" key="7">
    <source>
        <dbReference type="Proteomes" id="UP000324897"/>
    </source>
</evidence>
<dbReference type="AlphaFoldDB" id="A0A5J9WG52"/>
<feature type="region of interest" description="Disordered" evidence="4">
    <location>
        <begin position="1"/>
        <end position="67"/>
    </location>
</feature>
<dbReference type="InterPro" id="IPR020472">
    <property type="entry name" value="WD40_PAC1"/>
</dbReference>
<feature type="repeat" description="WD" evidence="3">
    <location>
        <begin position="429"/>
        <end position="470"/>
    </location>
</feature>
<dbReference type="Gramene" id="TVU47021">
    <property type="protein sequence ID" value="TVU47021"/>
    <property type="gene ID" value="EJB05_06597"/>
</dbReference>
<dbReference type="Pfam" id="PF08799">
    <property type="entry name" value="PRP4"/>
    <property type="match status" value="1"/>
</dbReference>
<dbReference type="InterPro" id="IPR015943">
    <property type="entry name" value="WD40/YVTN_repeat-like_dom_sf"/>
</dbReference>
<feature type="repeat" description="WD" evidence="3">
    <location>
        <begin position="304"/>
        <end position="336"/>
    </location>
</feature>
<dbReference type="PROSITE" id="PS50294">
    <property type="entry name" value="WD_REPEATS_REGION"/>
    <property type="match status" value="5"/>
</dbReference>
<gene>
    <name evidence="6" type="ORF">EJB05_06597</name>
</gene>
<dbReference type="GO" id="GO:0046540">
    <property type="term" value="C:U4/U6 x U5 tri-snRNP complex"/>
    <property type="evidence" value="ECO:0007669"/>
    <property type="project" value="TreeGrafter"/>
</dbReference>
<dbReference type="Proteomes" id="UP000324897">
    <property type="component" value="Chromosome 5"/>
</dbReference>
<dbReference type="GO" id="GO:0017070">
    <property type="term" value="F:U6 snRNA binding"/>
    <property type="evidence" value="ECO:0007669"/>
    <property type="project" value="TreeGrafter"/>
</dbReference>
<evidence type="ECO:0000259" key="5">
    <source>
        <dbReference type="SMART" id="SM00500"/>
    </source>
</evidence>
<protein>
    <recommendedName>
        <fullName evidence="5">Pre-mRNA processing factor 4 (PRP4)-like domain-containing protein</fullName>
    </recommendedName>
</protein>
<dbReference type="CDD" id="cd00200">
    <property type="entry name" value="WD40"/>
    <property type="match status" value="1"/>
</dbReference>
<feature type="repeat" description="WD" evidence="3">
    <location>
        <begin position="345"/>
        <end position="386"/>
    </location>
</feature>
<dbReference type="SMART" id="SM00500">
    <property type="entry name" value="SFM"/>
    <property type="match status" value="1"/>
</dbReference>
<dbReference type="InterPro" id="IPR036322">
    <property type="entry name" value="WD40_repeat_dom_sf"/>
</dbReference>
<dbReference type="SMART" id="SM00320">
    <property type="entry name" value="WD40"/>
    <property type="match status" value="6"/>
</dbReference>
<evidence type="ECO:0000256" key="1">
    <source>
        <dbReference type="ARBA" id="ARBA00022574"/>
    </source>
</evidence>
<evidence type="ECO:0000313" key="6">
    <source>
        <dbReference type="EMBL" id="TVU47021.1"/>
    </source>
</evidence>
<dbReference type="GO" id="GO:0030621">
    <property type="term" value="F:U4 snRNA binding"/>
    <property type="evidence" value="ECO:0007669"/>
    <property type="project" value="TreeGrafter"/>
</dbReference>
<evidence type="ECO:0000256" key="2">
    <source>
        <dbReference type="ARBA" id="ARBA00022737"/>
    </source>
</evidence>
<dbReference type="Gene3D" id="2.130.10.10">
    <property type="entry name" value="YVTN repeat-like/Quinoprotein amine dehydrogenase"/>
    <property type="match status" value="3"/>
</dbReference>
<dbReference type="PROSITE" id="PS50082">
    <property type="entry name" value="WD_REPEATS_2"/>
    <property type="match status" value="6"/>
</dbReference>
<dbReference type="PANTHER" id="PTHR19846:SF0">
    <property type="entry name" value="PRE-MRNA PROCESSING FACTOR 4"/>
    <property type="match status" value="1"/>
</dbReference>
<feature type="repeat" description="WD" evidence="3">
    <location>
        <begin position="387"/>
        <end position="428"/>
    </location>
</feature>
<feature type="repeat" description="WD" evidence="3">
    <location>
        <begin position="514"/>
        <end position="546"/>
    </location>
</feature>
<proteinExistence type="predicted"/>
<reference evidence="6 7" key="1">
    <citation type="journal article" date="2019" name="Sci. Rep.">
        <title>A high-quality genome of Eragrostis curvula grass provides insights into Poaceae evolution and supports new strategies to enhance forage quality.</title>
        <authorList>
            <person name="Carballo J."/>
            <person name="Santos B.A.C.M."/>
            <person name="Zappacosta D."/>
            <person name="Garbus I."/>
            <person name="Selva J.P."/>
            <person name="Gallo C.A."/>
            <person name="Diaz A."/>
            <person name="Albertini E."/>
            <person name="Caccamo M."/>
            <person name="Echenique V."/>
        </authorList>
    </citation>
    <scope>NUCLEOTIDE SEQUENCE [LARGE SCALE GENOMIC DNA]</scope>
    <source>
        <strain evidence="7">cv. Victoria</strain>
        <tissue evidence="6">Leaf</tissue>
    </source>
</reference>
<dbReference type="OrthoDB" id="540662at2759"/>
<name>A0A5J9WG52_9POAL</name>
<dbReference type="SUPFAM" id="SSF158230">
    <property type="entry name" value="PRP4-like"/>
    <property type="match status" value="1"/>
</dbReference>
<dbReference type="InterPro" id="IPR019775">
    <property type="entry name" value="WD40_repeat_CS"/>
</dbReference>
<feature type="compositionally biased region" description="Pro residues" evidence="4">
    <location>
        <begin position="1"/>
        <end position="36"/>
    </location>
</feature>
<sequence length="559" mass="61955">MENPRPQPPAPTPPMAPLPIPVHPPIAPIPVPPRAPAPSSAAAVASTSAAAGGDDAEYEVSDDHRAARERHERAVQELLQRRRAYAMAVPTNDSAVRARLRRLGEPITLFGEREMERRDRLRALMVRLEAEGQVDRLVRAQEDDQAAAGGAVEEEEEQIQYPFFTEGTQELLKTRVDIAKYSLPRAKARIERAKRRHDDPDEDPEAEADLVVKQAGEFVLECSEIGDDRPLSGCSFSRDGSMLATRELAQLCLNIFHSLLHSKSNVSRLAALELYIKGLDISAFSWSGMIKVWSMPQITKVATLKGHTERATDVAFSPTDDCLATASADKTAKLWKPDGSLLTSFDGHLDRLARLAFHPSGKYLGTASFDKTWRLWDLNTGKELLLQEGHSRSVYGVSFHPDGSLAASCGLDAYARVWDLRSGRLFFTLKGHVKPVLGVSFSPNGYLVATGSEDNFCRIWDLRKKEMLYSIPAHKSLISHVKFEPQEGYYLATSSYDTKAALWSARDYKPIKSLVGHESKVTSLDISGDGQQIVTVSHDRTIKIWSCKINTQDNAMELD</sequence>
<accession>A0A5J9WG52</accession>
<dbReference type="Gene3D" id="4.10.280.110">
    <property type="entry name" value="Pre-mRNA processing factor 4 domain"/>
    <property type="match status" value="1"/>
</dbReference>
<feature type="compositionally biased region" description="Low complexity" evidence="4">
    <location>
        <begin position="37"/>
        <end position="51"/>
    </location>
</feature>
<dbReference type="Pfam" id="PF00400">
    <property type="entry name" value="WD40"/>
    <property type="match status" value="6"/>
</dbReference>
<dbReference type="PROSITE" id="PS00678">
    <property type="entry name" value="WD_REPEATS_1"/>
    <property type="match status" value="3"/>
</dbReference>
<dbReference type="FunFam" id="2.130.10.10:FF:000689">
    <property type="entry name" value="U4/U6 small nuclear ribonucleoprotein PRP4-like protein"/>
    <property type="match status" value="1"/>
</dbReference>
<dbReference type="GO" id="GO:0000398">
    <property type="term" value="P:mRNA splicing, via spliceosome"/>
    <property type="evidence" value="ECO:0007669"/>
    <property type="project" value="TreeGrafter"/>
</dbReference>
<dbReference type="EMBL" id="RWGY01000004">
    <property type="protein sequence ID" value="TVU47021.1"/>
    <property type="molecule type" value="Genomic_DNA"/>
</dbReference>
<keyword evidence="7" id="KW-1185">Reference proteome</keyword>
<dbReference type="PANTHER" id="PTHR19846">
    <property type="entry name" value="WD40 REPEAT PROTEIN"/>
    <property type="match status" value="1"/>
</dbReference>
<dbReference type="InterPro" id="IPR036285">
    <property type="entry name" value="PRP4-like_sf"/>
</dbReference>
<evidence type="ECO:0000256" key="4">
    <source>
        <dbReference type="SAM" id="MobiDB-lite"/>
    </source>
</evidence>
<dbReference type="PRINTS" id="PR00320">
    <property type="entry name" value="GPROTEINBRPT"/>
</dbReference>